<protein>
    <submittedName>
        <fullName evidence="1">Uncharacterized protein</fullName>
    </submittedName>
</protein>
<organism evidence="1 2">
    <name type="scientific">Geodia barretti</name>
    <name type="common">Barrett's horny sponge</name>
    <dbReference type="NCBI Taxonomy" id="519541"/>
    <lineage>
        <taxon>Eukaryota</taxon>
        <taxon>Metazoa</taxon>
        <taxon>Porifera</taxon>
        <taxon>Demospongiae</taxon>
        <taxon>Heteroscleromorpha</taxon>
        <taxon>Tetractinellida</taxon>
        <taxon>Astrophorina</taxon>
        <taxon>Geodiidae</taxon>
        <taxon>Geodia</taxon>
    </lineage>
</organism>
<keyword evidence="2" id="KW-1185">Reference proteome</keyword>
<dbReference type="AlphaFoldDB" id="A0AA35WB22"/>
<evidence type="ECO:0000313" key="1">
    <source>
        <dbReference type="EMBL" id="CAI8008200.1"/>
    </source>
</evidence>
<name>A0AA35WB22_GEOBA</name>
<proteinExistence type="predicted"/>
<comment type="caution">
    <text evidence="1">The sequence shown here is derived from an EMBL/GenBank/DDBJ whole genome shotgun (WGS) entry which is preliminary data.</text>
</comment>
<evidence type="ECO:0000313" key="2">
    <source>
        <dbReference type="Proteomes" id="UP001174909"/>
    </source>
</evidence>
<sequence length="119" mass="13374">MLKDFDLRIGFVHQGVVAHVEEIGIPEELEAHDAAKDIAIPRVSCFIVIVTQVALYNINRLPTVFKDAVWETIDDIIYESAEIPDILLFVIGNCIEKAMEEISYKQLKSESTSLKPIMG</sequence>
<dbReference type="Proteomes" id="UP001174909">
    <property type="component" value="Unassembled WGS sequence"/>
</dbReference>
<gene>
    <name evidence="1" type="ORF">GBAR_LOCUS5644</name>
</gene>
<accession>A0AA35WB22</accession>
<reference evidence="1" key="1">
    <citation type="submission" date="2023-03" db="EMBL/GenBank/DDBJ databases">
        <authorList>
            <person name="Steffen K."/>
            <person name="Cardenas P."/>
        </authorList>
    </citation>
    <scope>NUCLEOTIDE SEQUENCE</scope>
</reference>
<dbReference type="EMBL" id="CASHTH010000826">
    <property type="protein sequence ID" value="CAI8008200.1"/>
    <property type="molecule type" value="Genomic_DNA"/>
</dbReference>